<reference evidence="1" key="1">
    <citation type="submission" date="2020-12" db="EMBL/GenBank/DDBJ databases">
        <title>Metabolic potential, ecology and presence of endohyphal bacteria is reflected in genomic diversity of Mucoromycotina.</title>
        <authorList>
            <person name="Muszewska A."/>
            <person name="Okrasinska A."/>
            <person name="Steczkiewicz K."/>
            <person name="Drgas O."/>
            <person name="Orlowska M."/>
            <person name="Perlinska-Lenart U."/>
            <person name="Aleksandrzak-Piekarczyk T."/>
            <person name="Szatraj K."/>
            <person name="Zielenkiewicz U."/>
            <person name="Pilsyk S."/>
            <person name="Malc E."/>
            <person name="Mieczkowski P."/>
            <person name="Kruszewska J.S."/>
            <person name="Biernat P."/>
            <person name="Pawlowska J."/>
        </authorList>
    </citation>
    <scope>NUCLEOTIDE SEQUENCE</scope>
    <source>
        <strain evidence="1">WA0000017839</strain>
    </source>
</reference>
<name>A0A8H7RHR0_9FUNG</name>
<accession>A0A8H7RHR0</accession>
<gene>
    <name evidence="1" type="ORF">INT47_008776</name>
</gene>
<comment type="caution">
    <text evidence="1">The sequence shown here is derived from an EMBL/GenBank/DDBJ whole genome shotgun (WGS) entry which is preliminary data.</text>
</comment>
<evidence type="ECO:0000313" key="1">
    <source>
        <dbReference type="EMBL" id="KAG2211679.1"/>
    </source>
</evidence>
<sequence>MGGMISQHRRDFRVRLEYDSFSCFSSGRNRQFGRSAVVRLDCGATSCRVFLMEEYAPPANKSTVGVPKEFLQADYILVDVIGRLWETLAPPAVDRSLEYLLVDRVKSPIPSSAYGSGSSSVFICPFLLL</sequence>
<dbReference type="Proteomes" id="UP000603453">
    <property type="component" value="Unassembled WGS sequence"/>
</dbReference>
<organism evidence="1 2">
    <name type="scientific">Mucor saturninus</name>
    <dbReference type="NCBI Taxonomy" id="64648"/>
    <lineage>
        <taxon>Eukaryota</taxon>
        <taxon>Fungi</taxon>
        <taxon>Fungi incertae sedis</taxon>
        <taxon>Mucoromycota</taxon>
        <taxon>Mucoromycotina</taxon>
        <taxon>Mucoromycetes</taxon>
        <taxon>Mucorales</taxon>
        <taxon>Mucorineae</taxon>
        <taxon>Mucoraceae</taxon>
        <taxon>Mucor</taxon>
    </lineage>
</organism>
<proteinExistence type="predicted"/>
<protein>
    <submittedName>
        <fullName evidence="1">Uncharacterized protein</fullName>
    </submittedName>
</protein>
<evidence type="ECO:0000313" key="2">
    <source>
        <dbReference type="Proteomes" id="UP000603453"/>
    </source>
</evidence>
<keyword evidence="2" id="KW-1185">Reference proteome</keyword>
<dbReference type="AlphaFoldDB" id="A0A8H7RHR0"/>
<dbReference type="EMBL" id="JAEPRD010000008">
    <property type="protein sequence ID" value="KAG2211679.1"/>
    <property type="molecule type" value="Genomic_DNA"/>
</dbReference>